<proteinExistence type="predicted"/>
<reference evidence="2 3" key="1">
    <citation type="submission" date="2019-05" db="EMBL/GenBank/DDBJ databases">
        <authorList>
            <consortium name="Pathogen Informatics"/>
        </authorList>
    </citation>
    <scope>NUCLEOTIDE SEQUENCE [LARGE SCALE GENOMIC DNA]</scope>
    <source>
        <strain evidence="2 3">NCTC12971</strain>
    </source>
</reference>
<keyword evidence="1" id="KW-0472">Membrane</keyword>
<feature type="transmembrane region" description="Helical" evidence="1">
    <location>
        <begin position="31"/>
        <end position="49"/>
    </location>
</feature>
<evidence type="ECO:0000313" key="2">
    <source>
        <dbReference type="EMBL" id="VTP62211.1"/>
    </source>
</evidence>
<gene>
    <name evidence="2" type="ORF">NCTC12971_02519</name>
</gene>
<organism evidence="2 3">
    <name type="scientific">Serratia rubidaea</name>
    <name type="common">Serratia marinorubra</name>
    <dbReference type="NCBI Taxonomy" id="61652"/>
    <lineage>
        <taxon>Bacteria</taxon>
        <taxon>Pseudomonadati</taxon>
        <taxon>Pseudomonadota</taxon>
        <taxon>Gammaproteobacteria</taxon>
        <taxon>Enterobacterales</taxon>
        <taxon>Yersiniaceae</taxon>
        <taxon>Serratia</taxon>
    </lineage>
</organism>
<keyword evidence="1" id="KW-1133">Transmembrane helix</keyword>
<keyword evidence="1" id="KW-0812">Transmembrane</keyword>
<feature type="transmembrane region" description="Helical" evidence="1">
    <location>
        <begin position="7"/>
        <end position="25"/>
    </location>
</feature>
<dbReference type="EMBL" id="LR590463">
    <property type="protein sequence ID" value="VTP62211.1"/>
    <property type="molecule type" value="Genomic_DNA"/>
</dbReference>
<dbReference type="Proteomes" id="UP000307968">
    <property type="component" value="Chromosome"/>
</dbReference>
<dbReference type="RefSeq" id="WP_156484014.1">
    <property type="nucleotide sequence ID" value="NZ_CAMIPJ010000001.1"/>
</dbReference>
<dbReference type="AlphaFoldDB" id="A0A4U9HGK6"/>
<sequence length="52" mass="6111">MNTFIKAFVRLGAAVSALSLISGFTHWPEAMFIYNFVMLAIWVHAEWDWHRK</sequence>
<name>A0A4U9HGK6_SERRU</name>
<dbReference type="GeneID" id="61765575"/>
<protein>
    <submittedName>
        <fullName evidence="2">Uncharacterized protein</fullName>
    </submittedName>
</protein>
<evidence type="ECO:0000256" key="1">
    <source>
        <dbReference type="SAM" id="Phobius"/>
    </source>
</evidence>
<evidence type="ECO:0000313" key="3">
    <source>
        <dbReference type="Proteomes" id="UP000307968"/>
    </source>
</evidence>
<accession>A0A4U9HGK6</accession>